<evidence type="ECO:0000313" key="2">
    <source>
        <dbReference type="EMBL" id="MED6163105.1"/>
    </source>
</evidence>
<accession>A0ABU6URH7</accession>
<feature type="region of interest" description="Disordered" evidence="1">
    <location>
        <begin position="26"/>
        <end position="54"/>
    </location>
</feature>
<proteinExistence type="predicted"/>
<feature type="compositionally biased region" description="Acidic residues" evidence="1">
    <location>
        <begin position="41"/>
        <end position="54"/>
    </location>
</feature>
<reference evidence="2 3" key="1">
    <citation type="journal article" date="2023" name="Plants (Basel)">
        <title>Bridging the Gap: Combining Genomics and Transcriptomics Approaches to Understand Stylosanthes scabra, an Orphan Legume from the Brazilian Caatinga.</title>
        <authorList>
            <person name="Ferreira-Neto J.R.C."/>
            <person name="da Silva M.D."/>
            <person name="Binneck E."/>
            <person name="de Melo N.F."/>
            <person name="da Silva R.H."/>
            <person name="de Melo A.L.T.M."/>
            <person name="Pandolfi V."/>
            <person name="Bustamante F.O."/>
            <person name="Brasileiro-Vidal A.C."/>
            <person name="Benko-Iseppon A.M."/>
        </authorList>
    </citation>
    <scope>NUCLEOTIDE SEQUENCE [LARGE SCALE GENOMIC DNA]</scope>
    <source>
        <tissue evidence="2">Leaves</tissue>
    </source>
</reference>
<protein>
    <submittedName>
        <fullName evidence="2">Uncharacterized protein</fullName>
    </submittedName>
</protein>
<name>A0ABU6URH7_9FABA</name>
<comment type="caution">
    <text evidence="2">The sequence shown here is derived from an EMBL/GenBank/DDBJ whole genome shotgun (WGS) entry which is preliminary data.</text>
</comment>
<organism evidence="2 3">
    <name type="scientific">Stylosanthes scabra</name>
    <dbReference type="NCBI Taxonomy" id="79078"/>
    <lineage>
        <taxon>Eukaryota</taxon>
        <taxon>Viridiplantae</taxon>
        <taxon>Streptophyta</taxon>
        <taxon>Embryophyta</taxon>
        <taxon>Tracheophyta</taxon>
        <taxon>Spermatophyta</taxon>
        <taxon>Magnoliopsida</taxon>
        <taxon>eudicotyledons</taxon>
        <taxon>Gunneridae</taxon>
        <taxon>Pentapetalae</taxon>
        <taxon>rosids</taxon>
        <taxon>fabids</taxon>
        <taxon>Fabales</taxon>
        <taxon>Fabaceae</taxon>
        <taxon>Papilionoideae</taxon>
        <taxon>50 kb inversion clade</taxon>
        <taxon>dalbergioids sensu lato</taxon>
        <taxon>Dalbergieae</taxon>
        <taxon>Pterocarpus clade</taxon>
        <taxon>Stylosanthes</taxon>
    </lineage>
</organism>
<sequence length="54" mass="6383">GNKDKQILNFDLEIERTLRKLRKQSKLLQQTHENPSKEVLEDGCDNMDEEGNQR</sequence>
<dbReference type="Proteomes" id="UP001341840">
    <property type="component" value="Unassembled WGS sequence"/>
</dbReference>
<dbReference type="EMBL" id="JASCZI010121839">
    <property type="protein sequence ID" value="MED6163105.1"/>
    <property type="molecule type" value="Genomic_DNA"/>
</dbReference>
<evidence type="ECO:0000256" key="1">
    <source>
        <dbReference type="SAM" id="MobiDB-lite"/>
    </source>
</evidence>
<gene>
    <name evidence="2" type="ORF">PIB30_076666</name>
</gene>
<feature type="non-terminal residue" evidence="2">
    <location>
        <position position="1"/>
    </location>
</feature>
<evidence type="ECO:0000313" key="3">
    <source>
        <dbReference type="Proteomes" id="UP001341840"/>
    </source>
</evidence>
<keyword evidence="3" id="KW-1185">Reference proteome</keyword>